<evidence type="ECO:0000313" key="5">
    <source>
        <dbReference type="EMBL" id="KAG5682885.1"/>
    </source>
</evidence>
<dbReference type="GO" id="GO:0005876">
    <property type="term" value="C:spindle microtubule"/>
    <property type="evidence" value="ECO:0007669"/>
    <property type="project" value="TreeGrafter"/>
</dbReference>
<organism evidence="5 6">
    <name type="scientific">Polypedilum vanderplanki</name>
    <name type="common">Sleeping chironomid midge</name>
    <dbReference type="NCBI Taxonomy" id="319348"/>
    <lineage>
        <taxon>Eukaryota</taxon>
        <taxon>Metazoa</taxon>
        <taxon>Ecdysozoa</taxon>
        <taxon>Arthropoda</taxon>
        <taxon>Hexapoda</taxon>
        <taxon>Insecta</taxon>
        <taxon>Pterygota</taxon>
        <taxon>Neoptera</taxon>
        <taxon>Endopterygota</taxon>
        <taxon>Diptera</taxon>
        <taxon>Nematocera</taxon>
        <taxon>Chironomoidea</taxon>
        <taxon>Chironomidae</taxon>
        <taxon>Chironominae</taxon>
        <taxon>Polypedilum</taxon>
        <taxon>Polypedilum</taxon>
    </lineage>
</organism>
<dbReference type="GO" id="GO:0008017">
    <property type="term" value="F:microtubule binding"/>
    <property type="evidence" value="ECO:0007669"/>
    <property type="project" value="InterPro"/>
</dbReference>
<sequence>MELLSDLTSKLKLIEEQFLLISNKSTIKNELATMTKDLVEIKQLQNDIHLVLEQSRNVLLEEYEELKEFIFKTTGLMLYALEQIENKKATTGNNKNEKSPQFLNIPSTSTSTLHHKSPKSPGVMKTPLSSIPASRLAVNIYSKSPLIRKRTTKLMFTDFEAEINEEDFKQIPSYIRGRITISELQNFLNNVLIHCFNQKYEIFYKNRACLTTREFQLQQIFQSQASYFDGYFITVGDLARTQNRNIDKKDEKYLQNLRFLKIIKEERKNSAQCYIWMKKF</sequence>
<dbReference type="GO" id="GO:0000278">
    <property type="term" value="P:mitotic cell cycle"/>
    <property type="evidence" value="ECO:0007669"/>
    <property type="project" value="TreeGrafter"/>
</dbReference>
<dbReference type="InterPro" id="IPR009829">
    <property type="entry name" value="SKA1"/>
</dbReference>
<feature type="region of interest" description="Disordered" evidence="4">
    <location>
        <begin position="90"/>
        <end position="128"/>
    </location>
</feature>
<evidence type="ECO:0000256" key="3">
    <source>
        <dbReference type="ARBA" id="ARBA00047202"/>
    </source>
</evidence>
<feature type="compositionally biased region" description="Polar residues" evidence="4">
    <location>
        <begin position="90"/>
        <end position="112"/>
    </location>
</feature>
<dbReference type="PANTHER" id="PTHR28573">
    <property type="entry name" value="SPINDLE AND KINETOCHORE-ASSOCIATED PROTEIN 1"/>
    <property type="match status" value="1"/>
</dbReference>
<evidence type="ECO:0000256" key="1">
    <source>
        <dbReference type="ARBA" id="ARBA00006836"/>
    </source>
</evidence>
<dbReference type="GO" id="GO:0051301">
    <property type="term" value="P:cell division"/>
    <property type="evidence" value="ECO:0007669"/>
    <property type="project" value="InterPro"/>
</dbReference>
<accession>A0A9J6CLQ1</accession>
<proteinExistence type="inferred from homology"/>
<dbReference type="GO" id="GO:0007059">
    <property type="term" value="P:chromosome segregation"/>
    <property type="evidence" value="ECO:0007669"/>
    <property type="project" value="InterPro"/>
</dbReference>
<keyword evidence="6" id="KW-1185">Reference proteome</keyword>
<dbReference type="EMBL" id="JADBJN010000001">
    <property type="protein sequence ID" value="KAG5682885.1"/>
    <property type="molecule type" value="Genomic_DNA"/>
</dbReference>
<evidence type="ECO:0000256" key="2">
    <source>
        <dbReference type="ARBA" id="ARBA00047182"/>
    </source>
</evidence>
<evidence type="ECO:0000256" key="4">
    <source>
        <dbReference type="SAM" id="MobiDB-lite"/>
    </source>
</evidence>
<comment type="caution">
    <text evidence="5">The sequence shown here is derived from an EMBL/GenBank/DDBJ whole genome shotgun (WGS) entry which is preliminary data.</text>
</comment>
<comment type="similarity">
    <text evidence="1">Belongs to the SKA1 family.</text>
</comment>
<dbReference type="AlphaFoldDB" id="A0A9J6CLQ1"/>
<dbReference type="PANTHER" id="PTHR28573:SF1">
    <property type="entry name" value="SPINDLE AND KINETOCHORE-ASSOCIATED PROTEIN 1"/>
    <property type="match status" value="1"/>
</dbReference>
<dbReference type="Pfam" id="PF07160">
    <property type="entry name" value="SKA1"/>
    <property type="match status" value="1"/>
</dbReference>
<protein>
    <recommendedName>
        <fullName evidence="2">SKA complex subunit 1</fullName>
    </recommendedName>
    <alternativeName>
        <fullName evidence="3">Spindle and kinetochore-associated protein 1</fullName>
    </alternativeName>
</protein>
<gene>
    <name evidence="5" type="ORF">PVAND_012203</name>
</gene>
<name>A0A9J6CLQ1_POLVA</name>
<evidence type="ECO:0000313" key="6">
    <source>
        <dbReference type="Proteomes" id="UP001107558"/>
    </source>
</evidence>
<dbReference type="GO" id="GO:0072686">
    <property type="term" value="C:mitotic spindle"/>
    <property type="evidence" value="ECO:0007669"/>
    <property type="project" value="TreeGrafter"/>
</dbReference>
<dbReference type="OrthoDB" id="5962at2759"/>
<dbReference type="InterPro" id="IPR042031">
    <property type="entry name" value="SKA1_MBD_sf"/>
</dbReference>
<dbReference type="Gene3D" id="1.10.10.1890">
    <property type="entry name" value="Ska1 microtubule binding domain-like"/>
    <property type="match status" value="1"/>
</dbReference>
<dbReference type="GO" id="GO:0000940">
    <property type="term" value="C:outer kinetochore"/>
    <property type="evidence" value="ECO:0007669"/>
    <property type="project" value="TreeGrafter"/>
</dbReference>
<dbReference type="Proteomes" id="UP001107558">
    <property type="component" value="Chromosome 1"/>
</dbReference>
<dbReference type="GO" id="GO:0031110">
    <property type="term" value="P:regulation of microtubule polymerization or depolymerization"/>
    <property type="evidence" value="ECO:0007669"/>
    <property type="project" value="TreeGrafter"/>
</dbReference>
<reference evidence="5" key="1">
    <citation type="submission" date="2021-03" db="EMBL/GenBank/DDBJ databases">
        <title>Chromosome level genome of the anhydrobiotic midge Polypedilum vanderplanki.</title>
        <authorList>
            <person name="Yoshida Y."/>
            <person name="Kikawada T."/>
            <person name="Gusev O."/>
        </authorList>
    </citation>
    <scope>NUCLEOTIDE SEQUENCE</scope>
    <source>
        <strain evidence="5">NIAS01</strain>
        <tissue evidence="5">Whole body or cell culture</tissue>
    </source>
</reference>